<dbReference type="Pfam" id="PF01431">
    <property type="entry name" value="Peptidase_M13"/>
    <property type="match status" value="1"/>
</dbReference>
<organism evidence="9">
    <name type="scientific">viral metagenome</name>
    <dbReference type="NCBI Taxonomy" id="1070528"/>
    <lineage>
        <taxon>unclassified sequences</taxon>
        <taxon>metagenomes</taxon>
        <taxon>organismal metagenomes</taxon>
    </lineage>
</organism>
<sequence length="589" mass="66578">MSRTRKKESFYTKVNRRQVVIPPTETRITPAYYIQKHIDRELATITPTLPFYRSVVQAEGQIPDGLSPLLTLAMTTDDVVGVIGWMNRYGIPAPLSLYITGDIRHNTTCQIVVDPGQLNIGHASYWHKVDKRRAYTHYVNTLATLTGLPLAEGLAAEHEMAGLWPDVESVDYTMMSLPWTSMLMNWGLGSVGSQVSVYAPFFHHFNARLMAWPIRRWRIWLTLCIVQWIAGCSPHGPLRTAWFAYNRRFLKGQFADIPAAALRSALTCYAMPNTVGKLWVARFGDTTVRRRARTMVGVIVRAAIVSLKASWMAASTKAAAIHKLRRMDIQVGWPSEWPTYPVIIGDNYVENLMAIGAAATDAMLARRSCRHEAGWGRPVFDVNAYYYPSENRFVLPAAILRAPFYDPEKSLAYNYGAIGATIGHELCHAFDSDGREYDEVGNKHMWWTVHDDHEYRKKTRKLVRLYGSRPYRGLPVSGKLTLVENLADVGGLEFALAGLRSVTTVGKAELREFFTSYAASWKSQDRQKDAAQRLIMNSHAPPMLRVDHVVRQFDEWYEAFDVGPDSSEWIAPADRIRLFQADANTAEQG</sequence>
<evidence type="ECO:0000313" key="9">
    <source>
        <dbReference type="EMBL" id="QHT24263.1"/>
    </source>
</evidence>
<protein>
    <recommendedName>
        <fullName evidence="10">Peptidase</fullName>
    </recommendedName>
</protein>
<evidence type="ECO:0000256" key="3">
    <source>
        <dbReference type="ARBA" id="ARBA00022723"/>
    </source>
</evidence>
<dbReference type="InterPro" id="IPR018497">
    <property type="entry name" value="Peptidase_M13_C"/>
</dbReference>
<dbReference type="InterPro" id="IPR000718">
    <property type="entry name" value="Peptidase_M13"/>
</dbReference>
<dbReference type="InterPro" id="IPR008753">
    <property type="entry name" value="Peptidase_M13_N"/>
</dbReference>
<evidence type="ECO:0000259" key="7">
    <source>
        <dbReference type="Pfam" id="PF01431"/>
    </source>
</evidence>
<dbReference type="GO" id="GO:0006508">
    <property type="term" value="P:proteolysis"/>
    <property type="evidence" value="ECO:0007669"/>
    <property type="project" value="UniProtKB-KW"/>
</dbReference>
<dbReference type="PROSITE" id="PS51885">
    <property type="entry name" value="NEPRILYSIN"/>
    <property type="match status" value="1"/>
</dbReference>
<dbReference type="CDD" id="cd08662">
    <property type="entry name" value="M13"/>
    <property type="match status" value="1"/>
</dbReference>
<dbReference type="PANTHER" id="PTHR11733:SF222">
    <property type="entry name" value="IP12942P"/>
    <property type="match status" value="1"/>
</dbReference>
<name>A0A6C0E742_9ZZZZ</name>
<feature type="domain" description="Peptidase M13 N-terminal" evidence="8">
    <location>
        <begin position="74"/>
        <end position="334"/>
    </location>
</feature>
<keyword evidence="5" id="KW-0862">Zinc</keyword>
<dbReference type="Gene3D" id="3.40.390.10">
    <property type="entry name" value="Collagenase (Catalytic Domain)"/>
    <property type="match status" value="1"/>
</dbReference>
<dbReference type="InterPro" id="IPR024079">
    <property type="entry name" value="MetalloPept_cat_dom_sf"/>
</dbReference>
<evidence type="ECO:0000256" key="5">
    <source>
        <dbReference type="ARBA" id="ARBA00022833"/>
    </source>
</evidence>
<dbReference type="InterPro" id="IPR042089">
    <property type="entry name" value="Peptidase_M13_dom_2"/>
</dbReference>
<dbReference type="GO" id="GO:0005886">
    <property type="term" value="C:plasma membrane"/>
    <property type="evidence" value="ECO:0007669"/>
    <property type="project" value="TreeGrafter"/>
</dbReference>
<feature type="domain" description="Peptidase M13 C-terminal" evidence="7">
    <location>
        <begin position="383"/>
        <end position="572"/>
    </location>
</feature>
<accession>A0A6C0E742</accession>
<keyword evidence="4" id="KW-0378">Hydrolase</keyword>
<reference evidence="9" key="1">
    <citation type="journal article" date="2020" name="Nature">
        <title>Giant virus diversity and host interactions through global metagenomics.</title>
        <authorList>
            <person name="Schulz F."/>
            <person name="Roux S."/>
            <person name="Paez-Espino D."/>
            <person name="Jungbluth S."/>
            <person name="Walsh D.A."/>
            <person name="Denef V.J."/>
            <person name="McMahon K.D."/>
            <person name="Konstantinidis K.T."/>
            <person name="Eloe-Fadrosh E.A."/>
            <person name="Kyrpides N.C."/>
            <person name="Woyke T."/>
        </authorList>
    </citation>
    <scope>NUCLEOTIDE SEQUENCE</scope>
    <source>
        <strain evidence="9">GVMAG-M-3300023179-138</strain>
    </source>
</reference>
<evidence type="ECO:0000256" key="2">
    <source>
        <dbReference type="ARBA" id="ARBA00022670"/>
    </source>
</evidence>
<dbReference type="GO" id="GO:0004222">
    <property type="term" value="F:metalloendopeptidase activity"/>
    <property type="evidence" value="ECO:0007669"/>
    <property type="project" value="InterPro"/>
</dbReference>
<dbReference type="EMBL" id="MN739743">
    <property type="protein sequence ID" value="QHT24263.1"/>
    <property type="molecule type" value="Genomic_DNA"/>
</dbReference>
<dbReference type="PANTHER" id="PTHR11733">
    <property type="entry name" value="ZINC METALLOPROTEASE FAMILY M13 NEPRILYSIN-RELATED"/>
    <property type="match status" value="1"/>
</dbReference>
<dbReference type="AlphaFoldDB" id="A0A6C0E742"/>
<proteinExistence type="predicted"/>
<dbReference type="GO" id="GO:0046872">
    <property type="term" value="F:metal ion binding"/>
    <property type="evidence" value="ECO:0007669"/>
    <property type="project" value="UniProtKB-KW"/>
</dbReference>
<evidence type="ECO:0000256" key="1">
    <source>
        <dbReference type="ARBA" id="ARBA00001947"/>
    </source>
</evidence>
<comment type="cofactor">
    <cofactor evidence="1">
        <name>Zn(2+)</name>
        <dbReference type="ChEBI" id="CHEBI:29105"/>
    </cofactor>
</comment>
<keyword evidence="3" id="KW-0479">Metal-binding</keyword>
<dbReference type="SUPFAM" id="SSF55486">
    <property type="entry name" value="Metalloproteases ('zincins'), catalytic domain"/>
    <property type="match status" value="1"/>
</dbReference>
<dbReference type="PRINTS" id="PR00786">
    <property type="entry name" value="NEPRILYSIN"/>
</dbReference>
<dbReference type="Gene3D" id="1.10.1380.10">
    <property type="entry name" value="Neutral endopeptidase , domain2"/>
    <property type="match status" value="1"/>
</dbReference>
<dbReference type="Pfam" id="PF05649">
    <property type="entry name" value="Peptidase_M13_N"/>
    <property type="match status" value="1"/>
</dbReference>
<evidence type="ECO:0000256" key="4">
    <source>
        <dbReference type="ARBA" id="ARBA00022801"/>
    </source>
</evidence>
<evidence type="ECO:0008006" key="10">
    <source>
        <dbReference type="Google" id="ProtNLM"/>
    </source>
</evidence>
<evidence type="ECO:0000259" key="8">
    <source>
        <dbReference type="Pfam" id="PF05649"/>
    </source>
</evidence>
<keyword evidence="6" id="KW-0482">Metalloprotease</keyword>
<evidence type="ECO:0000256" key="6">
    <source>
        <dbReference type="ARBA" id="ARBA00023049"/>
    </source>
</evidence>
<keyword evidence="2" id="KW-0645">Protease</keyword>